<protein>
    <recommendedName>
        <fullName evidence="14">Cytochrome P450</fullName>
    </recommendedName>
</protein>
<evidence type="ECO:0000256" key="6">
    <source>
        <dbReference type="ARBA" id="ARBA00022989"/>
    </source>
</evidence>
<keyword evidence="3 11" id="KW-0349">Heme</keyword>
<evidence type="ECO:0000256" key="2">
    <source>
        <dbReference type="ARBA" id="ARBA00010617"/>
    </source>
</evidence>
<evidence type="ECO:0000313" key="13">
    <source>
        <dbReference type="Proteomes" id="UP001141552"/>
    </source>
</evidence>
<keyword evidence="5 11" id="KW-0479">Metal-binding</keyword>
<evidence type="ECO:0000256" key="9">
    <source>
        <dbReference type="ARBA" id="ARBA00023033"/>
    </source>
</evidence>
<evidence type="ECO:0008006" key="14">
    <source>
        <dbReference type="Google" id="ProtNLM"/>
    </source>
</evidence>
<evidence type="ECO:0000256" key="7">
    <source>
        <dbReference type="ARBA" id="ARBA00023002"/>
    </source>
</evidence>
<dbReference type="GO" id="GO:0016020">
    <property type="term" value="C:membrane"/>
    <property type="evidence" value="ECO:0007669"/>
    <property type="project" value="UniProtKB-SubCell"/>
</dbReference>
<dbReference type="PRINTS" id="PR00463">
    <property type="entry name" value="EP450I"/>
</dbReference>
<dbReference type="CDD" id="cd20653">
    <property type="entry name" value="CYP81"/>
    <property type="match status" value="1"/>
</dbReference>
<evidence type="ECO:0000256" key="8">
    <source>
        <dbReference type="ARBA" id="ARBA00023004"/>
    </source>
</evidence>
<dbReference type="PANTHER" id="PTHR47947">
    <property type="entry name" value="CYTOCHROME P450 82C3-RELATED"/>
    <property type="match status" value="1"/>
</dbReference>
<dbReference type="InterPro" id="IPR002401">
    <property type="entry name" value="Cyt_P450_E_grp-I"/>
</dbReference>
<evidence type="ECO:0000313" key="12">
    <source>
        <dbReference type="EMBL" id="KAJ4839297.1"/>
    </source>
</evidence>
<dbReference type="PROSITE" id="PS00086">
    <property type="entry name" value="CYTOCHROME_P450"/>
    <property type="match status" value="2"/>
</dbReference>
<dbReference type="PRINTS" id="PR00385">
    <property type="entry name" value="P450"/>
</dbReference>
<dbReference type="GO" id="GO:0004497">
    <property type="term" value="F:monooxygenase activity"/>
    <property type="evidence" value="ECO:0007669"/>
    <property type="project" value="UniProtKB-KW"/>
</dbReference>
<comment type="similarity">
    <text evidence="2">Belongs to the cytochrome P450 family.</text>
</comment>
<proteinExistence type="inferred from homology"/>
<dbReference type="GO" id="GO:0005506">
    <property type="term" value="F:iron ion binding"/>
    <property type="evidence" value="ECO:0007669"/>
    <property type="project" value="InterPro"/>
</dbReference>
<keyword evidence="10" id="KW-0472">Membrane</keyword>
<dbReference type="Pfam" id="PF00067">
    <property type="entry name" value="p450"/>
    <property type="match status" value="2"/>
</dbReference>
<keyword evidence="4" id="KW-0812">Transmembrane</keyword>
<keyword evidence="8 11" id="KW-0408">Iron</keyword>
<dbReference type="Gene3D" id="1.10.630.10">
    <property type="entry name" value="Cytochrome P450"/>
    <property type="match status" value="2"/>
</dbReference>
<dbReference type="Proteomes" id="UP001141552">
    <property type="component" value="Unassembled WGS sequence"/>
</dbReference>
<reference evidence="12" key="2">
    <citation type="journal article" date="2023" name="Plants (Basel)">
        <title>Annotation of the Turnera subulata (Passifloraceae) Draft Genome Reveals the S-Locus Evolved after the Divergence of Turneroideae from Passifloroideae in a Stepwise Manner.</title>
        <authorList>
            <person name="Henning P.M."/>
            <person name="Roalson E.H."/>
            <person name="Mir W."/>
            <person name="McCubbin A.G."/>
            <person name="Shore J.S."/>
        </authorList>
    </citation>
    <scope>NUCLEOTIDE SEQUENCE</scope>
    <source>
        <strain evidence="12">F60SS</strain>
    </source>
</reference>
<comment type="cofactor">
    <cofactor evidence="11">
        <name>heme</name>
        <dbReference type="ChEBI" id="CHEBI:30413"/>
    </cofactor>
</comment>
<evidence type="ECO:0000256" key="4">
    <source>
        <dbReference type="ARBA" id="ARBA00022692"/>
    </source>
</evidence>
<dbReference type="SUPFAM" id="SSF48264">
    <property type="entry name" value="Cytochrome P450"/>
    <property type="match status" value="2"/>
</dbReference>
<comment type="caution">
    <text evidence="12">The sequence shown here is derived from an EMBL/GenBank/DDBJ whole genome shotgun (WGS) entry which is preliminary data.</text>
</comment>
<evidence type="ECO:0000256" key="5">
    <source>
        <dbReference type="ARBA" id="ARBA00022723"/>
    </source>
</evidence>
<feature type="non-terminal residue" evidence="12">
    <location>
        <position position="968"/>
    </location>
</feature>
<keyword evidence="6" id="KW-1133">Transmembrane helix</keyword>
<keyword evidence="7" id="KW-0560">Oxidoreductase</keyword>
<dbReference type="InterPro" id="IPR050651">
    <property type="entry name" value="Plant_Cytochrome_P450_Monoox"/>
</dbReference>
<feature type="binding site" description="axial binding residue" evidence="11">
    <location>
        <position position="904"/>
    </location>
    <ligand>
        <name>heme</name>
        <dbReference type="ChEBI" id="CHEBI:30413"/>
    </ligand>
    <ligandPart>
        <name>Fe</name>
        <dbReference type="ChEBI" id="CHEBI:18248"/>
    </ligandPart>
</feature>
<comment type="subcellular location">
    <subcellularLocation>
        <location evidence="1">Membrane</location>
        <topology evidence="1">Single-pass membrane protein</topology>
    </subcellularLocation>
</comment>
<dbReference type="EMBL" id="JAKUCV010003353">
    <property type="protein sequence ID" value="KAJ4839297.1"/>
    <property type="molecule type" value="Genomic_DNA"/>
</dbReference>
<reference evidence="12" key="1">
    <citation type="submission" date="2022-02" db="EMBL/GenBank/DDBJ databases">
        <authorList>
            <person name="Henning P.M."/>
            <person name="McCubbin A.G."/>
            <person name="Shore J.S."/>
        </authorList>
    </citation>
    <scope>NUCLEOTIDE SEQUENCE</scope>
    <source>
        <strain evidence="12">F60SS</strain>
        <tissue evidence="12">Leaves</tissue>
    </source>
</reference>
<dbReference type="GO" id="GO:0020037">
    <property type="term" value="F:heme binding"/>
    <property type="evidence" value="ECO:0007669"/>
    <property type="project" value="InterPro"/>
</dbReference>
<dbReference type="OrthoDB" id="1055148at2759"/>
<name>A0A9Q0JFK3_9ROSI</name>
<evidence type="ECO:0000256" key="11">
    <source>
        <dbReference type="PIRSR" id="PIRSR602401-1"/>
    </source>
</evidence>
<dbReference type="InterPro" id="IPR001128">
    <property type="entry name" value="Cyt_P450"/>
</dbReference>
<evidence type="ECO:0000256" key="10">
    <source>
        <dbReference type="ARBA" id="ARBA00023136"/>
    </source>
</evidence>
<dbReference type="FunFam" id="1.10.630.10:FF:000081">
    <property type="entry name" value="Cytochrome P450 CYP81N5"/>
    <property type="match status" value="1"/>
</dbReference>
<organism evidence="12 13">
    <name type="scientific">Turnera subulata</name>
    <dbReference type="NCBI Taxonomy" id="218843"/>
    <lineage>
        <taxon>Eukaryota</taxon>
        <taxon>Viridiplantae</taxon>
        <taxon>Streptophyta</taxon>
        <taxon>Embryophyta</taxon>
        <taxon>Tracheophyta</taxon>
        <taxon>Spermatophyta</taxon>
        <taxon>Magnoliopsida</taxon>
        <taxon>eudicotyledons</taxon>
        <taxon>Gunneridae</taxon>
        <taxon>Pentapetalae</taxon>
        <taxon>rosids</taxon>
        <taxon>fabids</taxon>
        <taxon>Malpighiales</taxon>
        <taxon>Passifloraceae</taxon>
        <taxon>Turnera</taxon>
    </lineage>
</organism>
<keyword evidence="9" id="KW-0503">Monooxygenase</keyword>
<keyword evidence="13" id="KW-1185">Reference proteome</keyword>
<dbReference type="FunFam" id="1.10.630.10:FF:000023">
    <property type="entry name" value="Cytochrome P450 family protein"/>
    <property type="match status" value="1"/>
</dbReference>
<accession>A0A9Q0JFK3</accession>
<dbReference type="PANTHER" id="PTHR47947:SF62">
    <property type="entry name" value="CYTOCHROME P450, FAMILY 81, SUBFAMILY D, POLYPEPTIDE 5"/>
    <property type="match status" value="1"/>
</dbReference>
<dbReference type="InterPro" id="IPR036396">
    <property type="entry name" value="Cyt_P450_sf"/>
</dbReference>
<sequence>KLYLHRRKNLPPSPLALPIIGHLHLLKDSLHKSLQSLSSKYGPILYLKFGTRPTLVVSSPSAIEECFTKNDNIFANRPPFLAGEFYAYNYKSYVFAGYGNYWRTLRRLTVEEIFSAKGIRKFSPVFQEEVHSMLRRTLKLTSEGTMQKVDLNFLFSLLATDITMRIAAGRRCLEEEEIKTKGEKQSFKEFNEMIFTDLTMSILDFFPFLRMIGYGGVEKNMKKLQARKDEYLQNIVNDSRSKRTHAPVSETENIDAGGLTSAVEILLTKQESEPDFYTDDVIKAMIIMMMMAGTDTVRVTLEWAMALLLTNPKALQKLKLEIDTQVGTERLLDESDIPSLPYLKCVINETLRIYPAGAITLPHFSSEACTVGGYNVPSGTTLLPNVWALHRDPEVWPDPDEFKPERFEEAAATGRGSEGVKFAPFGVGRRKCPAANLAVHFLCLAVGAVVQCFEWNTMGLQVDMDHCFDLVLLKKKPLEAMCTPRPNMTKFLSQATPSSIPIIGHLHLMKVPVHRTLQNLSNQYGPIMLLSFGTRKVLVISSPNLVEECFNKNDIVFANRPQILVSKHLNYNSTTIGASNYGHHWRNLRRLAALEIFSTNRLNMFLSIRQEEVRHLLKNLYEISHKDFSKVEMKSRISELSFNIIMRMTAGKRYFGAGVDDLDEAKRFCDTVREVFEASGASEPSDFVPYLRWIDFKGREKRMIALHKRSDELWQGLIDEHRKSRTDSRTQQGRTKTMIDTALSLQEAEPHTYTDEIIKGLIMTMITGGTDTSAVTIEWALSLLLNHPRVLEKARAELDNQVGQDRLVDEHDFSKLPYLQSIINETMRLYPAAPLLVPHQSSDSCTIGGYYVPRDTMLLVNAWAMHRDPAIWDDANTFRPERFLGQDINDAYKFVPFGVGRRSCPGSGLANRVVGLALASLIQCFEWERVCAEEIDMTEGTGLTMPKAKPFEAMCKARESMVNVLSTL</sequence>
<dbReference type="AlphaFoldDB" id="A0A9Q0JFK3"/>
<evidence type="ECO:0000256" key="1">
    <source>
        <dbReference type="ARBA" id="ARBA00004167"/>
    </source>
</evidence>
<evidence type="ECO:0000256" key="3">
    <source>
        <dbReference type="ARBA" id="ARBA00022617"/>
    </source>
</evidence>
<dbReference type="InterPro" id="IPR017972">
    <property type="entry name" value="Cyt_P450_CS"/>
</dbReference>
<gene>
    <name evidence="12" type="ORF">Tsubulata_021891</name>
</gene>
<dbReference type="GO" id="GO:0016705">
    <property type="term" value="F:oxidoreductase activity, acting on paired donors, with incorporation or reduction of molecular oxygen"/>
    <property type="evidence" value="ECO:0007669"/>
    <property type="project" value="InterPro"/>
</dbReference>